<dbReference type="Gene3D" id="3.40.50.2000">
    <property type="entry name" value="Glycogen Phosphorylase B"/>
    <property type="match status" value="2"/>
</dbReference>
<dbReference type="InterPro" id="IPR001296">
    <property type="entry name" value="Glyco_trans_1"/>
</dbReference>
<feature type="domain" description="Glycosyl transferase family 1" evidence="1">
    <location>
        <begin position="231"/>
        <end position="319"/>
    </location>
</feature>
<dbReference type="Pfam" id="PF13579">
    <property type="entry name" value="Glyco_trans_4_4"/>
    <property type="match status" value="1"/>
</dbReference>
<evidence type="ECO:0000259" key="2">
    <source>
        <dbReference type="Pfam" id="PF13579"/>
    </source>
</evidence>
<reference evidence="4" key="1">
    <citation type="journal article" date="2019" name="Int. J. Syst. Evol. Microbiol.">
        <title>The Global Catalogue of Microorganisms (GCM) 10K type strain sequencing project: providing services to taxonomists for standard genome sequencing and annotation.</title>
        <authorList>
            <consortium name="The Broad Institute Genomics Platform"/>
            <consortium name="The Broad Institute Genome Sequencing Center for Infectious Disease"/>
            <person name="Wu L."/>
            <person name="Ma J."/>
        </authorList>
    </citation>
    <scope>NUCLEOTIDE SEQUENCE [LARGE SCALE GENOMIC DNA]</scope>
    <source>
        <strain evidence="4">KCTC 42224</strain>
    </source>
</reference>
<evidence type="ECO:0000313" key="3">
    <source>
        <dbReference type="EMBL" id="MFC3673903.1"/>
    </source>
</evidence>
<proteinExistence type="predicted"/>
<dbReference type="Proteomes" id="UP001595683">
    <property type="component" value="Unassembled WGS sequence"/>
</dbReference>
<dbReference type="SUPFAM" id="SSF53756">
    <property type="entry name" value="UDP-Glycosyltransferase/glycogen phosphorylase"/>
    <property type="match status" value="1"/>
</dbReference>
<dbReference type="PANTHER" id="PTHR45947:SF14">
    <property type="entry name" value="SLL1723 PROTEIN"/>
    <property type="match status" value="1"/>
</dbReference>
<accession>A0ABV7VCL0</accession>
<gene>
    <name evidence="3" type="ORF">ACFOOT_20995</name>
</gene>
<dbReference type="EMBL" id="JBHRYE010000062">
    <property type="protein sequence ID" value="MFC3673903.1"/>
    <property type="molecule type" value="Genomic_DNA"/>
</dbReference>
<dbReference type="PANTHER" id="PTHR45947">
    <property type="entry name" value="SULFOQUINOVOSYL TRANSFERASE SQD2"/>
    <property type="match status" value="1"/>
</dbReference>
<feature type="non-terminal residue" evidence="3">
    <location>
        <position position="324"/>
    </location>
</feature>
<name>A0ABV7VCL0_9SPHN</name>
<evidence type="ECO:0000259" key="1">
    <source>
        <dbReference type="Pfam" id="PF00534"/>
    </source>
</evidence>
<dbReference type="InterPro" id="IPR050194">
    <property type="entry name" value="Glycosyltransferase_grp1"/>
</dbReference>
<sequence length="324" mass="34596">LAAMAQTLPELPTAAAPAYDPRPQSLLYCAASALPWHTSGYTTRTQALLRALVAQGVDLVAVTRAGYPWDRTDSSGTPDGLATSHDGLDWHHVRQPGQALPLDIYIERASLGIARLAKARRVAAIQAASNHVNALPALIAARRLGIPFHYELRGLWEMSRAANVPGFAGTERHALGLELEAFVARHADRVFAISQALADHVAEQWGLDRARIALLPNGVDAQGFAAIAAEPLPRTTIGYAGALVAYEGLDLLLDAMALLREQGLTLDLIVMGEGPLREGLEAQARQLGLGDAVTFTGRLDPAEARARMAACHIACLPRRRSAVT</sequence>
<dbReference type="Pfam" id="PF00534">
    <property type="entry name" value="Glycos_transf_1"/>
    <property type="match status" value="1"/>
</dbReference>
<dbReference type="InterPro" id="IPR028098">
    <property type="entry name" value="Glyco_trans_4-like_N"/>
</dbReference>
<evidence type="ECO:0000313" key="4">
    <source>
        <dbReference type="Proteomes" id="UP001595683"/>
    </source>
</evidence>
<organism evidence="3 4">
    <name type="scientific">Novosphingobium pokkalii</name>
    <dbReference type="NCBI Taxonomy" id="1770194"/>
    <lineage>
        <taxon>Bacteria</taxon>
        <taxon>Pseudomonadati</taxon>
        <taxon>Pseudomonadota</taxon>
        <taxon>Alphaproteobacteria</taxon>
        <taxon>Sphingomonadales</taxon>
        <taxon>Sphingomonadaceae</taxon>
        <taxon>Novosphingobium</taxon>
    </lineage>
</organism>
<dbReference type="RefSeq" id="WP_379541668.1">
    <property type="nucleotide sequence ID" value="NZ_JBHRYE010000062.1"/>
</dbReference>
<comment type="caution">
    <text evidence="3">The sequence shown here is derived from an EMBL/GenBank/DDBJ whole genome shotgun (WGS) entry which is preliminary data.</text>
</comment>
<feature type="domain" description="Glycosyltransferase subfamily 4-like N-terminal" evidence="2">
    <location>
        <begin position="39"/>
        <end position="218"/>
    </location>
</feature>
<protein>
    <submittedName>
        <fullName evidence="3">Glycosyltransferase</fullName>
    </submittedName>
</protein>
<keyword evidence="4" id="KW-1185">Reference proteome</keyword>
<feature type="non-terminal residue" evidence="3">
    <location>
        <position position="1"/>
    </location>
</feature>